<evidence type="ECO:0000313" key="4">
    <source>
        <dbReference type="Proteomes" id="UP000323917"/>
    </source>
</evidence>
<gene>
    <name evidence="3" type="ORF">Pr1d_30440</name>
</gene>
<sequence precursor="true">MQRYLQALMMLVFRTFGKLCLTCVLCLVVSLAFTSAQPSVRPDDNGKLNYAQDEQGNAIPDFSYCGYDMASSDIPQVTVRVVVKPADGDDGERIQTAIDYVADLPKDSDGYRGAVGLAPGEFQVAGQILIRTSGVVLQGSGANKGGTTVLATGQDRRALIKVMGVDDRTIQDEPGIQEIRDDYVNVGAYIFNVGSADSFAVGDSVLITRPSTAEWIQEVGGRAEGIGWKPGSRDIYWDRKITQVDEDSITVDAPITTALEKHFGGGTVHIYDWPGRLQHVGIEDVCLQSSYSEDNPKDEDHSWFGITMDNVQNAWVRRTTFEHFAGGAVSLGRNTKSITVEDCISLAPISEIGGYRRHTFFTLGQLTLFNRCWSESGRHDFSVGHCAPGPNAFVQCHADRALGESGPIESWASGVLYDNVRIDGSDLQLQNRWNDPPGTGWAAANCLLWQCRAANVRCFRPPDANNWTIGAWATPAGDGVFESSSDFVKPQSLYQAQLRQRLDESAAARLDLILGKPIAATNPSYQEAAHFLEQSELPAKQLVDLIEDNIARATEELAVKFEAGELNDAVDLENLPNQEALQKVASEKEVSVENGWLVANGQLITGKRLTPTWWRGKLHPEEAESFGHNISRFVPGREGVGLTEDIQDVVEDMVAKSTAVYEHHYGLWYDRRRDDHLMVRRADGAVAPPFYEQPFARSGQGLAWDGLSKYDLTKENPWYWHRLKAFAQQCEENGLVLVHQNYFQHNILEAGAHWADCPWRPANNINETGLPEPPPYIGDKRLFMAQHFYDVANPNLRELHRRYIRQCLDAFKDRSNVIQMTSAEFTGPLEFVQFWIDTIVEWEQETGNKILLGLSCTKDVQDVILADPERGPHVDIIDIRYWTYDKDFKLYAPEGGKYLAPRQHMRQMRPQASSFDSIVKAVSEYRSIYPEKVVLYNADLVCRSPNAGWAVVMGGGSLPNVSLPPELAREAPRMLPVDNVVKGNGQWSMASQDGDLLVYTETSSDELAIDFATNAKTLRLRWIDTETGEIVEDTEIRSEKHLELSPKSKAIWISEVKP</sequence>
<dbReference type="InterPro" id="IPR011050">
    <property type="entry name" value="Pectin_lyase_fold/virulence"/>
</dbReference>
<dbReference type="SUPFAM" id="SSF51445">
    <property type="entry name" value="(Trans)glycosidases"/>
    <property type="match status" value="1"/>
</dbReference>
<dbReference type="EMBL" id="CP042913">
    <property type="protein sequence ID" value="QEG35738.1"/>
    <property type="molecule type" value="Genomic_DNA"/>
</dbReference>
<evidence type="ECO:0000256" key="1">
    <source>
        <dbReference type="SAM" id="SignalP"/>
    </source>
</evidence>
<feature type="domain" description="DUF6298" evidence="2">
    <location>
        <begin position="479"/>
        <end position="962"/>
    </location>
</feature>
<feature type="signal peptide" evidence="1">
    <location>
        <begin position="1"/>
        <end position="36"/>
    </location>
</feature>
<evidence type="ECO:0000313" key="3">
    <source>
        <dbReference type="EMBL" id="QEG35738.1"/>
    </source>
</evidence>
<dbReference type="KEGG" id="bgok:Pr1d_30440"/>
<feature type="chain" id="PRO_5023126127" description="DUF6298 domain-containing protein" evidence="1">
    <location>
        <begin position="37"/>
        <end position="1058"/>
    </location>
</feature>
<organism evidence="3 4">
    <name type="scientific">Bythopirellula goksoeyrii</name>
    <dbReference type="NCBI Taxonomy" id="1400387"/>
    <lineage>
        <taxon>Bacteria</taxon>
        <taxon>Pseudomonadati</taxon>
        <taxon>Planctomycetota</taxon>
        <taxon>Planctomycetia</taxon>
        <taxon>Pirellulales</taxon>
        <taxon>Lacipirellulaceae</taxon>
        <taxon>Bythopirellula</taxon>
    </lineage>
</organism>
<evidence type="ECO:0000259" key="2">
    <source>
        <dbReference type="Pfam" id="PF19815"/>
    </source>
</evidence>
<dbReference type="InterPro" id="IPR012334">
    <property type="entry name" value="Pectin_lyas_fold"/>
</dbReference>
<dbReference type="Gene3D" id="2.160.20.10">
    <property type="entry name" value="Single-stranded right-handed beta-helix, Pectin lyase-like"/>
    <property type="match status" value="1"/>
</dbReference>
<accession>A0A5B9QA34</accession>
<dbReference type="InterPro" id="IPR046265">
    <property type="entry name" value="DUF6298"/>
</dbReference>
<keyword evidence="1" id="KW-0732">Signal</keyword>
<protein>
    <recommendedName>
        <fullName evidence="2">DUF6298 domain-containing protein</fullName>
    </recommendedName>
</protein>
<dbReference type="Proteomes" id="UP000323917">
    <property type="component" value="Chromosome"/>
</dbReference>
<keyword evidence="4" id="KW-1185">Reference proteome</keyword>
<dbReference type="SUPFAM" id="SSF51126">
    <property type="entry name" value="Pectin lyase-like"/>
    <property type="match status" value="1"/>
</dbReference>
<proteinExistence type="predicted"/>
<dbReference type="AlphaFoldDB" id="A0A5B9QA34"/>
<dbReference type="Pfam" id="PF19815">
    <property type="entry name" value="DUF6298"/>
    <property type="match status" value="1"/>
</dbReference>
<dbReference type="InterPro" id="IPR017853">
    <property type="entry name" value="GH"/>
</dbReference>
<reference evidence="3 4" key="1">
    <citation type="submission" date="2019-08" db="EMBL/GenBank/DDBJ databases">
        <title>Deep-cultivation of Planctomycetes and their phenomic and genomic characterization uncovers novel biology.</title>
        <authorList>
            <person name="Wiegand S."/>
            <person name="Jogler M."/>
            <person name="Boedeker C."/>
            <person name="Pinto D."/>
            <person name="Vollmers J."/>
            <person name="Rivas-Marin E."/>
            <person name="Kohn T."/>
            <person name="Peeters S.H."/>
            <person name="Heuer A."/>
            <person name="Rast P."/>
            <person name="Oberbeckmann S."/>
            <person name="Bunk B."/>
            <person name="Jeske O."/>
            <person name="Meyerdierks A."/>
            <person name="Storesund J.E."/>
            <person name="Kallscheuer N."/>
            <person name="Luecker S."/>
            <person name="Lage O.M."/>
            <person name="Pohl T."/>
            <person name="Merkel B.J."/>
            <person name="Hornburger P."/>
            <person name="Mueller R.-W."/>
            <person name="Bruemmer F."/>
            <person name="Labrenz M."/>
            <person name="Spormann A.M."/>
            <person name="Op den Camp H."/>
            <person name="Overmann J."/>
            <person name="Amann R."/>
            <person name="Jetten M.S.M."/>
            <person name="Mascher T."/>
            <person name="Medema M.H."/>
            <person name="Devos D.P."/>
            <person name="Kaster A.-K."/>
            <person name="Ovreas L."/>
            <person name="Rohde M."/>
            <person name="Galperin M.Y."/>
            <person name="Jogler C."/>
        </authorList>
    </citation>
    <scope>NUCLEOTIDE SEQUENCE [LARGE SCALE GENOMIC DNA]</scope>
    <source>
        <strain evidence="3 4">Pr1d</strain>
    </source>
</reference>
<name>A0A5B9QA34_9BACT</name>